<feature type="region of interest" description="Disordered" evidence="7">
    <location>
        <begin position="859"/>
        <end position="1192"/>
    </location>
</feature>
<keyword evidence="11" id="KW-1185">Reference proteome</keyword>
<dbReference type="Pfam" id="PF18264">
    <property type="entry name" value="preSET_CXC"/>
    <property type="match status" value="1"/>
</dbReference>
<dbReference type="EMBL" id="JARVKM010000021">
    <property type="protein sequence ID" value="KAK9777520.1"/>
    <property type="molecule type" value="Genomic_DNA"/>
</dbReference>
<feature type="region of interest" description="Disordered" evidence="7">
    <location>
        <begin position="1"/>
        <end position="87"/>
    </location>
</feature>
<proteinExistence type="predicted"/>
<dbReference type="PROSITE" id="PS50280">
    <property type="entry name" value="SET"/>
    <property type="match status" value="1"/>
</dbReference>
<dbReference type="Pfam" id="PF18601">
    <property type="entry name" value="EZH2_N"/>
    <property type="match status" value="1"/>
</dbReference>
<evidence type="ECO:0000256" key="3">
    <source>
        <dbReference type="ARBA" id="ARBA00022691"/>
    </source>
</evidence>
<evidence type="ECO:0000259" key="8">
    <source>
        <dbReference type="PROSITE" id="PS50280"/>
    </source>
</evidence>
<feature type="compositionally biased region" description="Basic residues" evidence="7">
    <location>
        <begin position="881"/>
        <end position="896"/>
    </location>
</feature>
<evidence type="ECO:0000256" key="5">
    <source>
        <dbReference type="ARBA" id="ARBA00023163"/>
    </source>
</evidence>
<dbReference type="SMART" id="SM00317">
    <property type="entry name" value="SET"/>
    <property type="match status" value="1"/>
</dbReference>
<evidence type="ECO:0000256" key="7">
    <source>
        <dbReference type="SAM" id="MobiDB-lite"/>
    </source>
</evidence>
<comment type="caution">
    <text evidence="10">The sequence shown here is derived from an EMBL/GenBank/DDBJ whole genome shotgun (WGS) entry which is preliminary data.</text>
</comment>
<dbReference type="InterPro" id="IPR040968">
    <property type="entry name" value="EZH2_MCSS_fung"/>
</dbReference>
<accession>A0ABR2XVB6</accession>
<dbReference type="SUPFAM" id="SSF82199">
    <property type="entry name" value="SET domain"/>
    <property type="match status" value="1"/>
</dbReference>
<dbReference type="Proteomes" id="UP001465668">
    <property type="component" value="Unassembled WGS sequence"/>
</dbReference>
<keyword evidence="3" id="KW-0949">S-adenosyl-L-methionine</keyword>
<feature type="compositionally biased region" description="Basic residues" evidence="7">
    <location>
        <begin position="1127"/>
        <end position="1136"/>
    </location>
</feature>
<feature type="compositionally biased region" description="Acidic residues" evidence="7">
    <location>
        <begin position="1031"/>
        <end position="1046"/>
    </location>
</feature>
<gene>
    <name evidence="10" type="ORF">SCAR479_05913</name>
</gene>
<dbReference type="InterPro" id="IPR048360">
    <property type="entry name" value="Ezh2_CXC_fung"/>
</dbReference>
<feature type="compositionally biased region" description="Acidic residues" evidence="7">
    <location>
        <begin position="1141"/>
        <end position="1150"/>
    </location>
</feature>
<sequence length="1192" mass="133189">MAPDHIDLTGITSDDSDASQPMHRTPRTSLHQSRQPSQPGSRTRRPVSPPAFSGPVSPSAAGENVSMASASAPALKGNPRFEQHRGGALKSATLSAKTNAVADVADSQGATPPALSSSNPAHRTPKHQTPKKADWTTDRIEEALIKFSHDIGTEGARHTTRLLHLSWKKMAPNPNNYSKKNWFADMKRTPAEAGQGSLKLKLKASISPRLRHMGPGRTGKQEKREHYEVIGIKTDREPVPKYDFHHVEISKNILSPNTMLNFVPHLRDLADHEEPKYRRWLENLESMDKTSGFATLSRQEKVHKTFQKERATTLLLYLDLWLDKLSIENCSKATLIHHMASQTDAMTPQQSSSILNSYSHNGSPRSAKTTKMFTEAFDRVFDDDRTWKEGAVTLRDVLLLDKSVDSVVDSRKWLKDTPSQLKPVEENSTVETFLETYALLGCLVCFSHSCEHGEYGIDNERKRFSVEVVGGLAPLVRKKATQAAKELGDGHPKRKPCSEDCYLNRRPGTRARGWSETEIMLLKTAVTFYCDLNEPIQCATAIFTGRPCWDVNRQFEKMGLQLPNRLPPAPVEVKSVHWYDRNKRMLLADWQEQTITHEHHKKDHFDPCNHDGPCTKDNCDCVKYGLMCERFCRCTAETCAVKFTGCACHSQGKTCLPRQKGEKPCICVQLNRECDPALCGTCGATDRANPRNADDDQLFTSGCQNCSLQRGKSKSLVLGESTIEGCGYGLFAAEDIAQDDFVIEYVGELIYQDEGVRREARRGDVFDEESNSSYLFTLLEQEGIWVDAAIYGNLSRYINHQDDFGKGQGCNITPKILYVCGEYRIKFSAIRDIDAGEELFFNYGENFPNLTKKLLDEQKAEEKVKKQRDQKGMNEEEGNSKKPKGRKRGRKPKKKSFAAIVESDVEDEDTTEAGNSEDPFPEPSVHRSRKRKRNIVGDDSDEEDYQPVDYEPNIESGTSRSRFRGRPRTSLEGSAQGTELGGNNLFGRAIRNRSEARPDGVDADADMDMDMDMVDAEAPRSRVKRKRRVIEDEDDIEIDDNLDAEYNDGKPANGTKRGSGATASRRTAADDSAAEEETPSRLRARRWNAQEAQQPDPLSGPTPAIDSMDVEQRPGVGSNAQPPVPQAKKKRGRPRKIQIEEIADTDDPADENSISGSAGVGYKPSQSTANESDASSNGMRGRVRKRPARYDE</sequence>
<feature type="compositionally biased region" description="Polar residues" evidence="7">
    <location>
        <begin position="1164"/>
        <end position="1178"/>
    </location>
</feature>
<dbReference type="PANTHER" id="PTHR45747:SF4">
    <property type="entry name" value="HISTONE-LYSINE N-METHYLTRANSFERASE E(Z)"/>
    <property type="match status" value="1"/>
</dbReference>
<feature type="compositionally biased region" description="Polar residues" evidence="7">
    <location>
        <begin position="108"/>
        <end position="121"/>
    </location>
</feature>
<dbReference type="InterPro" id="IPR026489">
    <property type="entry name" value="CXC_dom"/>
</dbReference>
<dbReference type="InterPro" id="IPR041355">
    <property type="entry name" value="Pre-SET_CXC"/>
</dbReference>
<comment type="catalytic activity">
    <reaction evidence="6">
        <text>L-lysyl(27)-[histone H3] + 3 S-adenosyl-L-methionine = N(6),N(6),N(6)-trimethyl-L-lysyl(27)-[histone H3] + 3 S-adenosyl-L-homocysteine + 3 H(+)</text>
        <dbReference type="Rhea" id="RHEA:60292"/>
        <dbReference type="Rhea" id="RHEA-COMP:15535"/>
        <dbReference type="Rhea" id="RHEA-COMP:15548"/>
        <dbReference type="ChEBI" id="CHEBI:15378"/>
        <dbReference type="ChEBI" id="CHEBI:29969"/>
        <dbReference type="ChEBI" id="CHEBI:57856"/>
        <dbReference type="ChEBI" id="CHEBI:59789"/>
        <dbReference type="ChEBI" id="CHEBI:61961"/>
        <dbReference type="EC" id="2.1.1.356"/>
    </reaction>
</comment>
<keyword evidence="2" id="KW-0808">Transferase</keyword>
<keyword evidence="1" id="KW-0489">Methyltransferase</keyword>
<evidence type="ECO:0000256" key="4">
    <source>
        <dbReference type="ARBA" id="ARBA00023015"/>
    </source>
</evidence>
<feature type="domain" description="CXC" evidence="9">
    <location>
        <begin position="582"/>
        <end position="699"/>
    </location>
</feature>
<feature type="compositionally biased region" description="Acidic residues" evidence="7">
    <location>
        <begin position="1001"/>
        <end position="1015"/>
    </location>
</feature>
<dbReference type="Pfam" id="PF18600">
    <property type="entry name" value="Ezh2_MCSS_fung"/>
    <property type="match status" value="1"/>
</dbReference>
<protein>
    <submittedName>
        <fullName evidence="10">Uncharacterized protein</fullName>
    </submittedName>
</protein>
<reference evidence="10 11" key="1">
    <citation type="submission" date="2024-02" db="EMBL/GenBank/DDBJ databases">
        <title>First draft genome assembly of two strains of Seiridium cardinale.</title>
        <authorList>
            <person name="Emiliani G."/>
            <person name="Scali E."/>
        </authorList>
    </citation>
    <scope>NUCLEOTIDE SEQUENCE [LARGE SCALE GENOMIC DNA]</scope>
    <source>
        <strain evidence="10 11">BM-138-000479</strain>
    </source>
</reference>
<feature type="domain" description="SET" evidence="8">
    <location>
        <begin position="714"/>
        <end position="844"/>
    </location>
</feature>
<evidence type="ECO:0000256" key="2">
    <source>
        <dbReference type="ARBA" id="ARBA00022679"/>
    </source>
</evidence>
<feature type="compositionally biased region" description="Basic and acidic residues" evidence="7">
    <location>
        <begin position="859"/>
        <end position="880"/>
    </location>
</feature>
<feature type="compositionally biased region" description="Basic residues" evidence="7">
    <location>
        <begin position="1181"/>
        <end position="1192"/>
    </location>
</feature>
<evidence type="ECO:0000313" key="10">
    <source>
        <dbReference type="EMBL" id="KAK9777520.1"/>
    </source>
</evidence>
<organism evidence="10 11">
    <name type="scientific">Seiridium cardinale</name>
    <dbReference type="NCBI Taxonomy" id="138064"/>
    <lineage>
        <taxon>Eukaryota</taxon>
        <taxon>Fungi</taxon>
        <taxon>Dikarya</taxon>
        <taxon>Ascomycota</taxon>
        <taxon>Pezizomycotina</taxon>
        <taxon>Sordariomycetes</taxon>
        <taxon>Xylariomycetidae</taxon>
        <taxon>Amphisphaeriales</taxon>
        <taxon>Sporocadaceae</taxon>
        <taxon>Seiridium</taxon>
    </lineage>
</organism>
<name>A0ABR2XVB6_9PEZI</name>
<dbReference type="InterPro" id="IPR040595">
    <property type="entry name" value="EZH2_N"/>
</dbReference>
<evidence type="ECO:0000259" key="9">
    <source>
        <dbReference type="PROSITE" id="PS51633"/>
    </source>
</evidence>
<dbReference type="InterPro" id="IPR045318">
    <property type="entry name" value="EZH1/2-like"/>
</dbReference>
<dbReference type="InterPro" id="IPR046341">
    <property type="entry name" value="SET_dom_sf"/>
</dbReference>
<evidence type="ECO:0000256" key="1">
    <source>
        <dbReference type="ARBA" id="ARBA00022603"/>
    </source>
</evidence>
<keyword evidence="5" id="KW-0804">Transcription</keyword>
<dbReference type="Pfam" id="PF21509">
    <property type="entry name" value="Ezh2-like__CXC_fung"/>
    <property type="match status" value="1"/>
</dbReference>
<feature type="region of interest" description="Disordered" evidence="7">
    <location>
        <begin position="100"/>
        <end position="135"/>
    </location>
</feature>
<keyword evidence="4" id="KW-0805">Transcription regulation</keyword>
<evidence type="ECO:0000313" key="11">
    <source>
        <dbReference type="Proteomes" id="UP001465668"/>
    </source>
</evidence>
<dbReference type="Pfam" id="PF00856">
    <property type="entry name" value="SET"/>
    <property type="match status" value="1"/>
</dbReference>
<dbReference type="InterPro" id="IPR001214">
    <property type="entry name" value="SET_dom"/>
</dbReference>
<dbReference type="Gene3D" id="2.170.270.10">
    <property type="entry name" value="SET domain"/>
    <property type="match status" value="1"/>
</dbReference>
<dbReference type="PANTHER" id="PTHR45747">
    <property type="entry name" value="HISTONE-LYSINE N-METHYLTRANSFERASE E(Z)"/>
    <property type="match status" value="1"/>
</dbReference>
<dbReference type="PROSITE" id="PS51633">
    <property type="entry name" value="CXC"/>
    <property type="match status" value="1"/>
</dbReference>
<evidence type="ECO:0000256" key="6">
    <source>
        <dbReference type="ARBA" id="ARBA00048568"/>
    </source>
</evidence>
<feature type="compositionally biased region" description="Polar residues" evidence="7">
    <location>
        <begin position="27"/>
        <end position="41"/>
    </location>
</feature>